<proteinExistence type="predicted"/>
<evidence type="ECO:0000313" key="2">
    <source>
        <dbReference type="Proteomes" id="UP000567067"/>
    </source>
</evidence>
<name>A0A7W3SU22_9BACL</name>
<sequence>MSYQAFKSNSSKEFLGFCEQKGFIYSVQLDEGSFAVVALDNGQVTMLIQFTVQPSVVRMEV</sequence>
<dbReference type="AlphaFoldDB" id="A0A7W3SU22"/>
<keyword evidence="2" id="KW-1185">Reference proteome</keyword>
<accession>A0A7W3SU22</accession>
<organism evidence="1 2">
    <name type="scientific">Fontibacillus solani</name>
    <dbReference type="NCBI Taxonomy" id="1572857"/>
    <lineage>
        <taxon>Bacteria</taxon>
        <taxon>Bacillati</taxon>
        <taxon>Bacillota</taxon>
        <taxon>Bacilli</taxon>
        <taxon>Bacillales</taxon>
        <taxon>Paenibacillaceae</taxon>
        <taxon>Fontibacillus</taxon>
    </lineage>
</organism>
<evidence type="ECO:0000313" key="1">
    <source>
        <dbReference type="EMBL" id="MBA9085973.1"/>
    </source>
</evidence>
<dbReference type="EMBL" id="JACJIP010000014">
    <property type="protein sequence ID" value="MBA9085973.1"/>
    <property type="molecule type" value="Genomic_DNA"/>
</dbReference>
<dbReference type="Proteomes" id="UP000567067">
    <property type="component" value="Unassembled WGS sequence"/>
</dbReference>
<comment type="caution">
    <text evidence="1">The sequence shown here is derived from an EMBL/GenBank/DDBJ whole genome shotgun (WGS) entry which is preliminary data.</text>
</comment>
<protein>
    <submittedName>
        <fullName evidence="1">Uncharacterized protein</fullName>
    </submittedName>
</protein>
<gene>
    <name evidence="1" type="ORF">FHR92_002445</name>
</gene>
<dbReference type="RefSeq" id="WP_182535826.1">
    <property type="nucleotide sequence ID" value="NZ_JACJIP010000014.1"/>
</dbReference>
<reference evidence="1 2" key="1">
    <citation type="submission" date="2020-08" db="EMBL/GenBank/DDBJ databases">
        <title>Genomic Encyclopedia of Type Strains, Phase III (KMG-III): the genomes of soil and plant-associated and newly described type strains.</title>
        <authorList>
            <person name="Whitman W."/>
        </authorList>
    </citation>
    <scope>NUCLEOTIDE SEQUENCE [LARGE SCALE GENOMIC DNA]</scope>
    <source>
        <strain evidence="1 2">CECT 8693</strain>
    </source>
</reference>